<evidence type="ECO:0000256" key="2">
    <source>
        <dbReference type="ARBA" id="ARBA00022840"/>
    </source>
</evidence>
<dbReference type="InterPro" id="IPR024096">
    <property type="entry name" value="NO_sig/Golgi_transp_ligand-bd"/>
</dbReference>
<evidence type="ECO:0000256" key="4">
    <source>
        <dbReference type="ARBA" id="ARBA00023015"/>
    </source>
</evidence>
<gene>
    <name evidence="10" type="ORF">D3877_02605</name>
</gene>
<feature type="region of interest" description="Disordered" evidence="8">
    <location>
        <begin position="520"/>
        <end position="557"/>
    </location>
</feature>
<feature type="region of interest" description="Disordered" evidence="8">
    <location>
        <begin position="1"/>
        <end position="33"/>
    </location>
</feature>
<keyword evidence="6" id="KW-0010">Activator</keyword>
<dbReference type="GO" id="GO:0043565">
    <property type="term" value="F:sequence-specific DNA binding"/>
    <property type="evidence" value="ECO:0007669"/>
    <property type="project" value="InterPro"/>
</dbReference>
<feature type="domain" description="Sigma-54 factor interaction" evidence="9">
    <location>
        <begin position="261"/>
        <end position="490"/>
    </location>
</feature>
<evidence type="ECO:0000256" key="8">
    <source>
        <dbReference type="SAM" id="MobiDB-lite"/>
    </source>
</evidence>
<dbReference type="Gene3D" id="3.40.50.300">
    <property type="entry name" value="P-loop containing nucleotide triphosphate hydrolases"/>
    <property type="match status" value="1"/>
</dbReference>
<dbReference type="SMART" id="SM00382">
    <property type="entry name" value="AAA"/>
    <property type="match status" value="1"/>
</dbReference>
<dbReference type="Proteomes" id="UP000283458">
    <property type="component" value="Unassembled WGS sequence"/>
</dbReference>
<evidence type="ECO:0000256" key="6">
    <source>
        <dbReference type="ARBA" id="ARBA00023159"/>
    </source>
</evidence>
<dbReference type="GO" id="GO:0005524">
    <property type="term" value="F:ATP binding"/>
    <property type="evidence" value="ECO:0007669"/>
    <property type="project" value="UniProtKB-KW"/>
</dbReference>
<dbReference type="SUPFAM" id="SSF46689">
    <property type="entry name" value="Homeodomain-like"/>
    <property type="match status" value="1"/>
</dbReference>
<dbReference type="Pfam" id="PF06505">
    <property type="entry name" value="XylR_N"/>
    <property type="match status" value="1"/>
</dbReference>
<feature type="region of interest" description="Disordered" evidence="8">
    <location>
        <begin position="234"/>
        <end position="256"/>
    </location>
</feature>
<dbReference type="PANTHER" id="PTHR32071:SF117">
    <property type="entry name" value="PTS-DEPENDENT DIHYDROXYACETONE KINASE OPERON REGULATORY PROTEIN-RELATED"/>
    <property type="match status" value="1"/>
</dbReference>
<dbReference type="Gene3D" id="1.10.8.60">
    <property type="match status" value="1"/>
</dbReference>
<evidence type="ECO:0000256" key="3">
    <source>
        <dbReference type="ARBA" id="ARBA00023012"/>
    </source>
</evidence>
<dbReference type="SUPFAM" id="SSF52540">
    <property type="entry name" value="P-loop containing nucleoside triphosphate hydrolases"/>
    <property type="match status" value="1"/>
</dbReference>
<organism evidence="10 11">
    <name type="scientific">Azospirillum cavernae</name>
    <dbReference type="NCBI Taxonomy" id="2320860"/>
    <lineage>
        <taxon>Bacteria</taxon>
        <taxon>Pseudomonadati</taxon>
        <taxon>Pseudomonadota</taxon>
        <taxon>Alphaproteobacteria</taxon>
        <taxon>Rhodospirillales</taxon>
        <taxon>Azospirillaceae</taxon>
        <taxon>Azospirillum</taxon>
    </lineage>
</organism>
<keyword evidence="3" id="KW-0902">Two-component regulatory system</keyword>
<dbReference type="PRINTS" id="PR01590">
    <property type="entry name" value="HTHFIS"/>
</dbReference>
<dbReference type="Gene3D" id="1.10.10.60">
    <property type="entry name" value="Homeodomain-like"/>
    <property type="match status" value="1"/>
</dbReference>
<comment type="caution">
    <text evidence="10">The sequence shown here is derived from an EMBL/GenBank/DDBJ whole genome shotgun (WGS) entry which is preliminary data.</text>
</comment>
<dbReference type="InterPro" id="IPR002078">
    <property type="entry name" value="Sigma_54_int"/>
</dbReference>
<accession>A0A418W0L2</accession>
<dbReference type="AlphaFoldDB" id="A0A418W0L2"/>
<dbReference type="Pfam" id="PF25601">
    <property type="entry name" value="AAA_lid_14"/>
    <property type="match status" value="1"/>
</dbReference>
<dbReference type="InterPro" id="IPR010523">
    <property type="entry name" value="XylR_N"/>
</dbReference>
<dbReference type="SMART" id="SM00989">
    <property type="entry name" value="V4R"/>
    <property type="match status" value="1"/>
</dbReference>
<dbReference type="PROSITE" id="PS00675">
    <property type="entry name" value="SIGMA54_INTERACT_1"/>
    <property type="match status" value="1"/>
</dbReference>
<dbReference type="EMBL" id="QYUL01000001">
    <property type="protein sequence ID" value="RJF83562.1"/>
    <property type="molecule type" value="Genomic_DNA"/>
</dbReference>
<evidence type="ECO:0000256" key="5">
    <source>
        <dbReference type="ARBA" id="ARBA00023125"/>
    </source>
</evidence>
<dbReference type="InterPro" id="IPR025662">
    <property type="entry name" value="Sigma_54_int_dom_ATP-bd_1"/>
</dbReference>
<evidence type="ECO:0000313" key="11">
    <source>
        <dbReference type="Proteomes" id="UP000283458"/>
    </source>
</evidence>
<dbReference type="PROSITE" id="PS50045">
    <property type="entry name" value="SIGMA54_INTERACT_4"/>
    <property type="match status" value="1"/>
</dbReference>
<feature type="compositionally biased region" description="Low complexity" evidence="8">
    <location>
        <begin position="238"/>
        <end position="256"/>
    </location>
</feature>
<keyword evidence="11" id="KW-1185">Reference proteome</keyword>
<dbReference type="Pfam" id="PF00158">
    <property type="entry name" value="Sigma54_activat"/>
    <property type="match status" value="1"/>
</dbReference>
<evidence type="ECO:0000256" key="7">
    <source>
        <dbReference type="ARBA" id="ARBA00023163"/>
    </source>
</evidence>
<dbReference type="Gene3D" id="3.30.1380.20">
    <property type="entry name" value="Trafficking protein particle complex subunit 3"/>
    <property type="match status" value="1"/>
</dbReference>
<protein>
    <submittedName>
        <fullName evidence="10">AAA family ATPase</fullName>
    </submittedName>
</protein>
<keyword evidence="4" id="KW-0805">Transcription regulation</keyword>
<keyword evidence="1" id="KW-0547">Nucleotide-binding</keyword>
<proteinExistence type="predicted"/>
<dbReference type="InterPro" id="IPR002197">
    <property type="entry name" value="HTH_Fis"/>
</dbReference>
<dbReference type="PROSITE" id="PS00676">
    <property type="entry name" value="SIGMA54_INTERACT_2"/>
    <property type="match status" value="1"/>
</dbReference>
<evidence type="ECO:0000256" key="1">
    <source>
        <dbReference type="ARBA" id="ARBA00022741"/>
    </source>
</evidence>
<evidence type="ECO:0000259" key="9">
    <source>
        <dbReference type="PROSITE" id="PS50045"/>
    </source>
</evidence>
<keyword evidence="7" id="KW-0804">Transcription</keyword>
<reference evidence="10 11" key="1">
    <citation type="submission" date="2018-09" db="EMBL/GenBank/DDBJ databases">
        <authorList>
            <person name="Zhu H."/>
        </authorList>
    </citation>
    <scope>NUCLEOTIDE SEQUENCE [LARGE SCALE GENOMIC DNA]</scope>
    <source>
        <strain evidence="10 11">K2W22B-5</strain>
    </source>
</reference>
<dbReference type="GO" id="GO:0000160">
    <property type="term" value="P:phosphorelay signal transduction system"/>
    <property type="evidence" value="ECO:0007669"/>
    <property type="project" value="UniProtKB-KW"/>
</dbReference>
<dbReference type="InterPro" id="IPR004096">
    <property type="entry name" value="V4R"/>
</dbReference>
<dbReference type="CDD" id="cd00009">
    <property type="entry name" value="AAA"/>
    <property type="match status" value="1"/>
</dbReference>
<sequence length="612" mass="66752">MTDTGDRISLAEASRQSGKVMQRGSSDDLPKTASPTLQDLAECLFFTLGDGRIWLNDRRMLLIDLASVGHLRRELIDALGIERARALFTRIGYAQGARDADLVRQRWPNEDLASAFATGPRMHMLEGFVKVTTRRFEFDKERGHYLGEFLWHDSAEASEHLAAYGVASDPVCWMQTGYATGYTSRLLGKTVLFREIECRGMGAAQCRCVAKSAEAWGDEASDLAALGVAWSAPPPRPSAETAGAPSPTAPATTATPGHGPVIGLSASFIAARHLLERVATTRATVLFVGESGVGKELFARSLHDLSPRRDGPFIAVNCAAIPDTLVESELFGVDKGAFTGAVASRPGRFERASGGTLFLDEIASLTLVAQGKLLRVLQQRELERVGGARNIPVDVRVVAATNVDLRDEVKAGRFREDLFFRLNVFPVTLPPLRERRDDIPLLMDHFLAFYSREHGRSPRGFTRRATEALLNYRYPGNIREMQNLIERGVVHAPDDGLIDIIHMFRDGETMPQSAFTLLADGRLSSGPPPADDRPSSDQPPAEDAERRGGDPVDALVDSGSSLTELEGRLFAAALQRHKGNVAATARALGLTRPTLEYRLRKLGLYGARDGGE</sequence>
<dbReference type="InterPro" id="IPR058031">
    <property type="entry name" value="AAA_lid_NorR"/>
</dbReference>
<name>A0A418W0L2_9PROT</name>
<keyword evidence="5" id="KW-0238">DNA-binding</keyword>
<dbReference type="RefSeq" id="WP_119829202.1">
    <property type="nucleotide sequence ID" value="NZ_QYUL01000001.1"/>
</dbReference>
<dbReference type="Pfam" id="PF02830">
    <property type="entry name" value="V4R"/>
    <property type="match status" value="1"/>
</dbReference>
<dbReference type="Pfam" id="PF02954">
    <property type="entry name" value="HTH_8"/>
    <property type="match status" value="1"/>
</dbReference>
<dbReference type="PANTHER" id="PTHR32071">
    <property type="entry name" value="TRANSCRIPTIONAL REGULATORY PROTEIN"/>
    <property type="match status" value="1"/>
</dbReference>
<dbReference type="InterPro" id="IPR025943">
    <property type="entry name" value="Sigma_54_int_dom_ATP-bd_2"/>
</dbReference>
<dbReference type="InterPro" id="IPR027417">
    <property type="entry name" value="P-loop_NTPase"/>
</dbReference>
<dbReference type="SUPFAM" id="SSF111126">
    <property type="entry name" value="Ligand-binding domain in the NO signalling and Golgi transport"/>
    <property type="match status" value="1"/>
</dbReference>
<dbReference type="GO" id="GO:0006355">
    <property type="term" value="P:regulation of DNA-templated transcription"/>
    <property type="evidence" value="ECO:0007669"/>
    <property type="project" value="InterPro"/>
</dbReference>
<dbReference type="FunFam" id="3.40.50.300:FF:000006">
    <property type="entry name" value="DNA-binding transcriptional regulator NtrC"/>
    <property type="match status" value="1"/>
</dbReference>
<evidence type="ECO:0000313" key="10">
    <source>
        <dbReference type="EMBL" id="RJF83562.1"/>
    </source>
</evidence>
<dbReference type="OrthoDB" id="9770562at2"/>
<dbReference type="InterPro" id="IPR009057">
    <property type="entry name" value="Homeodomain-like_sf"/>
</dbReference>
<keyword evidence="2" id="KW-0067">ATP-binding</keyword>
<dbReference type="InterPro" id="IPR003593">
    <property type="entry name" value="AAA+_ATPase"/>
</dbReference>